<dbReference type="SUPFAM" id="SSF52821">
    <property type="entry name" value="Rhodanese/Cell cycle control phosphatase"/>
    <property type="match status" value="2"/>
</dbReference>
<keyword evidence="1" id="KW-0808">Transferase</keyword>
<reference evidence="4" key="1">
    <citation type="submission" date="2020-10" db="EMBL/GenBank/DDBJ databases">
        <authorList>
            <person name="Castelo-Branco R."/>
            <person name="Eusebio N."/>
            <person name="Adriana R."/>
            <person name="Vieira A."/>
            <person name="Brugerolle De Fraissinette N."/>
            <person name="Rezende De Castro R."/>
            <person name="Schneider M.P."/>
            <person name="Vasconcelos V."/>
            <person name="Leao P.N."/>
        </authorList>
    </citation>
    <scope>NUCLEOTIDE SEQUENCE</scope>
    <source>
        <strain evidence="4">LEGE 11479</strain>
    </source>
</reference>
<dbReference type="PROSITE" id="PS50206">
    <property type="entry name" value="RHODANESE_3"/>
    <property type="match status" value="2"/>
</dbReference>
<proteinExistence type="predicted"/>
<dbReference type="Gene3D" id="3.40.250.10">
    <property type="entry name" value="Rhodanese-like domain"/>
    <property type="match status" value="2"/>
</dbReference>
<dbReference type="AlphaFoldDB" id="A0A928ZYC3"/>
<organism evidence="4 5">
    <name type="scientific">Leptolyngbya cf. ectocarpi LEGE 11479</name>
    <dbReference type="NCBI Taxonomy" id="1828722"/>
    <lineage>
        <taxon>Bacteria</taxon>
        <taxon>Bacillati</taxon>
        <taxon>Cyanobacteriota</taxon>
        <taxon>Cyanophyceae</taxon>
        <taxon>Leptolyngbyales</taxon>
        <taxon>Leptolyngbyaceae</taxon>
        <taxon>Leptolyngbya group</taxon>
        <taxon>Leptolyngbya</taxon>
    </lineage>
</organism>
<comment type="caution">
    <text evidence="4">The sequence shown here is derived from an EMBL/GenBank/DDBJ whole genome shotgun (WGS) entry which is preliminary data.</text>
</comment>
<protein>
    <submittedName>
        <fullName evidence="4">Sulfurtransferase</fullName>
    </submittedName>
</protein>
<evidence type="ECO:0000313" key="5">
    <source>
        <dbReference type="Proteomes" id="UP000615026"/>
    </source>
</evidence>
<gene>
    <name evidence="4" type="ORF">IQ260_23855</name>
</gene>
<dbReference type="InterPro" id="IPR001763">
    <property type="entry name" value="Rhodanese-like_dom"/>
</dbReference>
<dbReference type="SMART" id="SM00450">
    <property type="entry name" value="RHOD"/>
    <property type="match status" value="2"/>
</dbReference>
<dbReference type="CDD" id="cd01448">
    <property type="entry name" value="TST_Repeat_1"/>
    <property type="match status" value="1"/>
</dbReference>
<dbReference type="PANTHER" id="PTHR11364">
    <property type="entry name" value="THIOSULFATE SULFERTANSFERASE"/>
    <property type="match status" value="1"/>
</dbReference>
<keyword evidence="5" id="KW-1185">Reference proteome</keyword>
<feature type="domain" description="Rhodanese" evidence="3">
    <location>
        <begin position="170"/>
        <end position="270"/>
    </location>
</feature>
<evidence type="ECO:0000256" key="2">
    <source>
        <dbReference type="ARBA" id="ARBA00022737"/>
    </source>
</evidence>
<dbReference type="InterPro" id="IPR001307">
    <property type="entry name" value="Thiosulphate_STrfase_CS"/>
</dbReference>
<dbReference type="EMBL" id="JADEXP010000308">
    <property type="protein sequence ID" value="MBE9069685.1"/>
    <property type="molecule type" value="Genomic_DNA"/>
</dbReference>
<feature type="domain" description="Rhodanese" evidence="3">
    <location>
        <begin position="16"/>
        <end position="137"/>
    </location>
</feature>
<keyword evidence="2" id="KW-0677">Repeat</keyword>
<dbReference type="InterPro" id="IPR045078">
    <property type="entry name" value="TST/MPST-like"/>
</dbReference>
<accession>A0A928ZYC3</accession>
<evidence type="ECO:0000313" key="4">
    <source>
        <dbReference type="EMBL" id="MBE9069685.1"/>
    </source>
</evidence>
<sequence length="272" mass="30125">MTNTHIVSSQWLADHLGGDLVVIDCRFSLPEPDLGQQQYSSGHLPGAYYLDLNCHLSSPAQAHGGRHPLPHWPTFVDTLNLLGIQSSPQTPVVIYDASRFAFAARLWWMLRYLGHENVALLDGGINAWIEAGLPLSNTTPRPQVGRFVPQPQAHWIVDIDYVRQHKDKLDTMVIDSRSGDRFRGEREPIDPVAGSVPGAVNYFWKDISTEAGLLKPPAELAHHWQAIDDADDVIVYCGSGVTACVNLFSQMVAGKPMGKLYPGGWSDWCSYL</sequence>
<evidence type="ECO:0000259" key="3">
    <source>
        <dbReference type="PROSITE" id="PS50206"/>
    </source>
</evidence>
<dbReference type="Pfam" id="PF00581">
    <property type="entry name" value="Rhodanese"/>
    <property type="match status" value="2"/>
</dbReference>
<dbReference type="PROSITE" id="PS00380">
    <property type="entry name" value="RHODANESE_1"/>
    <property type="match status" value="1"/>
</dbReference>
<dbReference type="GO" id="GO:0004792">
    <property type="term" value="F:thiosulfate-cyanide sulfurtransferase activity"/>
    <property type="evidence" value="ECO:0007669"/>
    <property type="project" value="InterPro"/>
</dbReference>
<dbReference type="CDD" id="cd01449">
    <property type="entry name" value="TST_Repeat_2"/>
    <property type="match status" value="1"/>
</dbReference>
<dbReference type="Proteomes" id="UP000615026">
    <property type="component" value="Unassembled WGS sequence"/>
</dbReference>
<dbReference type="PANTHER" id="PTHR11364:SF27">
    <property type="entry name" value="SULFURTRANSFERASE"/>
    <property type="match status" value="1"/>
</dbReference>
<dbReference type="InterPro" id="IPR036873">
    <property type="entry name" value="Rhodanese-like_dom_sf"/>
</dbReference>
<evidence type="ECO:0000256" key="1">
    <source>
        <dbReference type="ARBA" id="ARBA00022679"/>
    </source>
</evidence>
<name>A0A928ZYC3_LEPEC</name>